<dbReference type="PATRIC" id="fig|1195246.3.peg.2142"/>
<protein>
    <recommendedName>
        <fullName evidence="2">histidine kinase</fullName>
        <ecNumber evidence="2">2.7.13.3</ecNumber>
    </recommendedName>
</protein>
<evidence type="ECO:0000256" key="3">
    <source>
        <dbReference type="ARBA" id="ARBA00022553"/>
    </source>
</evidence>
<evidence type="ECO:0000313" key="8">
    <source>
        <dbReference type="EMBL" id="EIW88427.1"/>
    </source>
</evidence>
<dbReference type="RefSeq" id="WP_008984992.1">
    <property type="nucleotide sequence ID" value="NZ_AKKU01000018.1"/>
</dbReference>
<dbReference type="eggNOG" id="COG3292">
    <property type="taxonomic scope" value="Bacteria"/>
</dbReference>
<comment type="caution">
    <text evidence="8">The sequence shown here is derived from an EMBL/GenBank/DDBJ whole genome shotgun (WGS) entry which is preliminary data.</text>
</comment>
<keyword evidence="6" id="KW-0732">Signal</keyword>
<comment type="catalytic activity">
    <reaction evidence="1">
        <text>ATP + protein L-histidine = ADP + protein N-phospho-L-histidine.</text>
        <dbReference type="EC" id="2.7.13.3"/>
    </reaction>
</comment>
<dbReference type="Proteomes" id="UP000035062">
    <property type="component" value="Unassembled WGS sequence"/>
</dbReference>
<dbReference type="SUPFAM" id="SSF55874">
    <property type="entry name" value="ATPase domain of HSP90 chaperone/DNA topoisomerase II/histidine kinase"/>
    <property type="match status" value="1"/>
</dbReference>
<proteinExistence type="predicted"/>
<dbReference type="PANTHER" id="PTHR43547:SF2">
    <property type="entry name" value="HYBRID SIGNAL TRANSDUCTION HISTIDINE KINASE C"/>
    <property type="match status" value="1"/>
</dbReference>
<dbReference type="InterPro" id="IPR003661">
    <property type="entry name" value="HisK_dim/P_dom"/>
</dbReference>
<feature type="transmembrane region" description="Helical" evidence="5">
    <location>
        <begin position="803"/>
        <end position="823"/>
    </location>
</feature>
<dbReference type="InterPro" id="IPR015943">
    <property type="entry name" value="WD40/YVTN_repeat-like_dom_sf"/>
</dbReference>
<dbReference type="InterPro" id="IPR036890">
    <property type="entry name" value="HATPase_C_sf"/>
</dbReference>
<dbReference type="Pfam" id="PF07495">
    <property type="entry name" value="Y_Y_Y"/>
    <property type="match status" value="1"/>
</dbReference>
<dbReference type="Gene3D" id="1.10.287.130">
    <property type="match status" value="1"/>
</dbReference>
<reference evidence="8 9" key="1">
    <citation type="journal article" date="2012" name="J. Bacteriol.">
        <title>Genome Sequence of Pectin-Degrading Alishewanella agri, Isolated from Landfill Soil.</title>
        <authorList>
            <person name="Kim J."/>
            <person name="Jung J."/>
            <person name="Sung J.S."/>
            <person name="Chun J."/>
            <person name="Park W."/>
        </authorList>
    </citation>
    <scope>NUCLEOTIDE SEQUENCE [LARGE SCALE GENOMIC DNA]</scope>
    <source>
        <strain evidence="8 9">BL06</strain>
    </source>
</reference>
<dbReference type="SUPFAM" id="SSF63829">
    <property type="entry name" value="Calcium-dependent phosphotriesterase"/>
    <property type="match status" value="2"/>
</dbReference>
<dbReference type="AlphaFoldDB" id="I9P0J7"/>
<dbReference type="Gene3D" id="2.60.40.10">
    <property type="entry name" value="Immunoglobulins"/>
    <property type="match status" value="1"/>
</dbReference>
<dbReference type="PANTHER" id="PTHR43547">
    <property type="entry name" value="TWO-COMPONENT HISTIDINE KINASE"/>
    <property type="match status" value="1"/>
</dbReference>
<feature type="domain" description="Histidine kinase" evidence="7">
    <location>
        <begin position="882"/>
        <end position="1113"/>
    </location>
</feature>
<dbReference type="SUPFAM" id="SSF47384">
    <property type="entry name" value="Homodimeric domain of signal transducing histidine kinase"/>
    <property type="match status" value="1"/>
</dbReference>
<feature type="chain" id="PRO_5003723088" description="histidine kinase" evidence="6">
    <location>
        <begin position="24"/>
        <end position="1115"/>
    </location>
</feature>
<organism evidence="8 9">
    <name type="scientific">Alishewanella agri BL06</name>
    <dbReference type="NCBI Taxonomy" id="1195246"/>
    <lineage>
        <taxon>Bacteria</taxon>
        <taxon>Pseudomonadati</taxon>
        <taxon>Pseudomonadota</taxon>
        <taxon>Gammaproteobacteria</taxon>
        <taxon>Alteromonadales</taxon>
        <taxon>Alteromonadaceae</taxon>
        <taxon>Alishewanella</taxon>
    </lineage>
</organism>
<keyword evidence="5" id="KW-0812">Transmembrane</keyword>
<dbReference type="GO" id="GO:0000155">
    <property type="term" value="F:phosphorelay sensor kinase activity"/>
    <property type="evidence" value="ECO:0007669"/>
    <property type="project" value="InterPro"/>
</dbReference>
<dbReference type="EMBL" id="AKKU01000018">
    <property type="protein sequence ID" value="EIW88427.1"/>
    <property type="molecule type" value="Genomic_DNA"/>
</dbReference>
<accession>I9P0J7</accession>
<dbReference type="Gene3D" id="2.130.10.10">
    <property type="entry name" value="YVTN repeat-like/Quinoprotein amine dehydrogenase"/>
    <property type="match status" value="3"/>
</dbReference>
<name>I9P0J7_9ALTE</name>
<dbReference type="InterPro" id="IPR003594">
    <property type="entry name" value="HATPase_dom"/>
</dbReference>
<keyword evidence="8" id="KW-0418">Kinase</keyword>
<keyword evidence="5" id="KW-1133">Transmembrane helix</keyword>
<dbReference type="EC" id="2.7.13.3" evidence="2"/>
<dbReference type="Gene3D" id="3.30.565.10">
    <property type="entry name" value="Histidine kinase-like ATPase, C-terminal domain"/>
    <property type="match status" value="1"/>
</dbReference>
<dbReference type="PRINTS" id="PR00344">
    <property type="entry name" value="BCTRLSENSOR"/>
</dbReference>
<dbReference type="SMART" id="SM00387">
    <property type="entry name" value="HATPase_c"/>
    <property type="match status" value="1"/>
</dbReference>
<dbReference type="CDD" id="cd00082">
    <property type="entry name" value="HisKA"/>
    <property type="match status" value="1"/>
</dbReference>
<keyword evidence="8" id="KW-0808">Transferase</keyword>
<keyword evidence="9" id="KW-1185">Reference proteome</keyword>
<dbReference type="PROSITE" id="PS50109">
    <property type="entry name" value="HIS_KIN"/>
    <property type="match status" value="1"/>
</dbReference>
<evidence type="ECO:0000256" key="4">
    <source>
        <dbReference type="SAM" id="Coils"/>
    </source>
</evidence>
<feature type="signal peptide" evidence="6">
    <location>
        <begin position="1"/>
        <end position="23"/>
    </location>
</feature>
<dbReference type="InterPro" id="IPR004358">
    <property type="entry name" value="Sig_transdc_His_kin-like_C"/>
</dbReference>
<dbReference type="InterPro" id="IPR011123">
    <property type="entry name" value="Y_Y_Y"/>
</dbReference>
<dbReference type="InterPro" id="IPR013783">
    <property type="entry name" value="Ig-like_fold"/>
</dbReference>
<dbReference type="InterPro" id="IPR036097">
    <property type="entry name" value="HisK_dim/P_sf"/>
</dbReference>
<evidence type="ECO:0000256" key="1">
    <source>
        <dbReference type="ARBA" id="ARBA00000085"/>
    </source>
</evidence>
<keyword evidence="4" id="KW-0175">Coiled coil</keyword>
<dbReference type="eggNOG" id="COG4191">
    <property type="taxonomic scope" value="Bacteria"/>
</dbReference>
<sequence length="1115" mass="124892">MQYWLKFALLHAIALCFVATAGAESLPDPAATPVYSRFINLTHPNKSLPVPTTMARDQQGFLWLGTQQGLFRHDGTEVLEFRADPGRPDALSASWVSALAPAPDGGLWVGTRYGGLNYYDPATERFTRYELTANFSAAAEISSLLFDANQTLWVATYGGGLFRWQPQQQQFLPIALPNLPNLAVNHINDIYVDPQGGLWLALGDAPLRTIGQQQGGVLYQPADSADWQQLHFAQTTGGVSVTRIRAAADGQIYAASYGQGLFRYQAAQQHFVKVPQPPALQQALLSDLSVDADNGLWLSSYSADSRGGLWYFSVAGGWQHYPYSAEFSDGLPRSDLLGLYYDQQGILWTISQAGFKGLSRFAKQIKTLPPGQPAHGLLPAPNVLGLDAVAADSLWLANREGGVVHFNPLTGKLQHWPIPVTATQVSSVQTVKQDQAGVLWLGTDKGLFQLDAVTGHWQLFSLNAGDEPIVRFLFTDRQQNLWIGSRGQGLFRLDPQRTAVRHFRQAKGAEPVVRFEDVNNISEDYLGAIWIGSTDQGLARYQPATGQVDYWMQHPGSSHGLRLNGIQLIIEDTQQQQLWVRAGNVNHRVLRDAEQPDTIKGFKAYLAPEDQDPELQQADIFRLLYRLHWLPEQNTYLELDEMHGMQSVTWIGAWDVHGQRIYRGGARGFDYFDVDKLPQRVALSQVQLTGLSLFNQPVPAGSAILPAALGQLQQLKLNYEQDMFSLRFASPEFKQPRLIQYRYQLVGFDRDWILTSAQNAVATYTRLPPGNYVFQVSARLADGQWQQPTQLALQVLPPWWLTWWFRLGLLLSVALGIGWFIHWKLQREYRVRHKLEQQVAQRTAQLAEQNQALELSYQRLQQTQQQLIMQEKMASLGGLVAGVAHEINTPLGICVTATSHLQSEQQQLAAAFASRTMQQSQFERFMQQLADGLRILQVNTQRAADLVSSFKQVSVDQSTDSYREFELYQYLQDVMLSLRSRLKQQHCQLQLQCPDPLPLYSDPGALAQVLTNLVINALIHGLEGQTTAQISIEVTAEDDWIQLNFSDNGRGMTTEQLRQLFEPFFTTKRNQGGSGLGAHIVYNLVTVRLQGSINVQSAPGQGLHFQIRFPRWIAA</sequence>
<evidence type="ECO:0000313" key="9">
    <source>
        <dbReference type="Proteomes" id="UP000035062"/>
    </source>
</evidence>
<evidence type="ECO:0000256" key="2">
    <source>
        <dbReference type="ARBA" id="ARBA00012438"/>
    </source>
</evidence>
<dbReference type="Pfam" id="PF02518">
    <property type="entry name" value="HATPase_c"/>
    <property type="match status" value="1"/>
</dbReference>
<evidence type="ECO:0000256" key="6">
    <source>
        <dbReference type="SAM" id="SignalP"/>
    </source>
</evidence>
<dbReference type="STRING" id="1195246.AGRI_10798"/>
<feature type="coiled-coil region" evidence="4">
    <location>
        <begin position="832"/>
        <end position="870"/>
    </location>
</feature>
<dbReference type="InterPro" id="IPR005467">
    <property type="entry name" value="His_kinase_dom"/>
</dbReference>
<keyword evidence="5" id="KW-0472">Membrane</keyword>
<evidence type="ECO:0000256" key="5">
    <source>
        <dbReference type="SAM" id="Phobius"/>
    </source>
</evidence>
<keyword evidence="3" id="KW-0597">Phosphoprotein</keyword>
<gene>
    <name evidence="8" type="ORF">AGRI_10798</name>
</gene>
<dbReference type="FunFam" id="2.60.40.10:FF:000791">
    <property type="entry name" value="Two-component system sensor histidine kinase/response regulator"/>
    <property type="match status" value="1"/>
</dbReference>
<evidence type="ECO:0000259" key="7">
    <source>
        <dbReference type="PROSITE" id="PS50109"/>
    </source>
</evidence>